<dbReference type="KEGG" id="gur:Gura_1739"/>
<dbReference type="PANTHER" id="PTHR11080:SF2">
    <property type="entry name" value="LD05707P"/>
    <property type="match status" value="1"/>
</dbReference>
<dbReference type="SUPFAM" id="SSF52499">
    <property type="entry name" value="Isochorismatase-like hydrolases"/>
    <property type="match status" value="1"/>
</dbReference>
<dbReference type="Pfam" id="PF00857">
    <property type="entry name" value="Isochorismatase"/>
    <property type="match status" value="1"/>
</dbReference>
<dbReference type="Proteomes" id="UP000006695">
    <property type="component" value="Chromosome"/>
</dbReference>
<accession>A5GES8</accession>
<evidence type="ECO:0000256" key="7">
    <source>
        <dbReference type="ARBA" id="ARBA00043224"/>
    </source>
</evidence>
<name>A5GES8_GEOUR</name>
<evidence type="ECO:0000256" key="4">
    <source>
        <dbReference type="ARBA" id="ARBA00022801"/>
    </source>
</evidence>
<dbReference type="EMBL" id="CP000698">
    <property type="protein sequence ID" value="ABQ25933.1"/>
    <property type="molecule type" value="Genomic_DNA"/>
</dbReference>
<dbReference type="NCBIfam" id="NF008623">
    <property type="entry name" value="PRK11609.1"/>
    <property type="match status" value="1"/>
</dbReference>
<dbReference type="PANTHER" id="PTHR11080">
    <property type="entry name" value="PYRAZINAMIDASE/NICOTINAMIDASE"/>
    <property type="match status" value="1"/>
</dbReference>
<dbReference type="InterPro" id="IPR036380">
    <property type="entry name" value="Isochorismatase-like_sf"/>
</dbReference>
<dbReference type="InterPro" id="IPR000868">
    <property type="entry name" value="Isochorismatase-like_dom"/>
</dbReference>
<dbReference type="EC" id="3.5.1.19" evidence="6"/>
<feature type="domain" description="Isochorismatase-like" evidence="8">
    <location>
        <begin position="5"/>
        <end position="191"/>
    </location>
</feature>
<reference evidence="9 10" key="1">
    <citation type="submission" date="2007-05" db="EMBL/GenBank/DDBJ databases">
        <title>Complete sequence of Geobacter uraniireducens Rf4.</title>
        <authorList>
            <consortium name="US DOE Joint Genome Institute"/>
            <person name="Copeland A."/>
            <person name="Lucas S."/>
            <person name="Lapidus A."/>
            <person name="Barry K."/>
            <person name="Detter J.C."/>
            <person name="Glavina del Rio T."/>
            <person name="Hammon N."/>
            <person name="Israni S."/>
            <person name="Dalin E."/>
            <person name="Tice H."/>
            <person name="Pitluck S."/>
            <person name="Chertkov O."/>
            <person name="Brettin T."/>
            <person name="Bruce D."/>
            <person name="Han C."/>
            <person name="Schmutz J."/>
            <person name="Larimer F."/>
            <person name="Land M."/>
            <person name="Hauser L."/>
            <person name="Kyrpides N."/>
            <person name="Mikhailova N."/>
            <person name="Shelobolina E."/>
            <person name="Aklujkar M."/>
            <person name="Lovley D."/>
            <person name="Richardson P."/>
        </authorList>
    </citation>
    <scope>NUCLEOTIDE SEQUENCE [LARGE SCALE GENOMIC DNA]</scope>
    <source>
        <strain evidence="9 10">Rf4</strain>
    </source>
</reference>
<dbReference type="RefSeq" id="WP_011938639.1">
    <property type="nucleotide sequence ID" value="NC_009483.1"/>
</dbReference>
<keyword evidence="3" id="KW-0479">Metal-binding</keyword>
<proteinExistence type="inferred from homology"/>
<dbReference type="CDD" id="cd01011">
    <property type="entry name" value="nicotinamidase"/>
    <property type="match status" value="1"/>
</dbReference>
<dbReference type="STRING" id="351605.Gura_1739"/>
<protein>
    <recommendedName>
        <fullName evidence="6">nicotinamidase</fullName>
        <ecNumber evidence="6">3.5.1.19</ecNumber>
    </recommendedName>
    <alternativeName>
        <fullName evidence="7">Nicotinamide deamidase</fullName>
    </alternativeName>
</protein>
<dbReference type="GO" id="GO:0019363">
    <property type="term" value="P:pyridine nucleotide biosynthetic process"/>
    <property type="evidence" value="ECO:0007669"/>
    <property type="project" value="UniProtKB-KW"/>
</dbReference>
<comment type="pathway">
    <text evidence="5">Cofactor biosynthesis; nicotinate biosynthesis; nicotinate from nicotinamide: step 1/1.</text>
</comment>
<organism evidence="9 10">
    <name type="scientific">Geotalea uraniireducens (strain Rf4)</name>
    <name type="common">Geobacter uraniireducens</name>
    <dbReference type="NCBI Taxonomy" id="351605"/>
    <lineage>
        <taxon>Bacteria</taxon>
        <taxon>Pseudomonadati</taxon>
        <taxon>Thermodesulfobacteriota</taxon>
        <taxon>Desulfuromonadia</taxon>
        <taxon>Geobacterales</taxon>
        <taxon>Geobacteraceae</taxon>
        <taxon>Geotalea</taxon>
    </lineage>
</organism>
<dbReference type="OrthoDB" id="9791276at2"/>
<evidence type="ECO:0000313" key="10">
    <source>
        <dbReference type="Proteomes" id="UP000006695"/>
    </source>
</evidence>
<dbReference type="Gene3D" id="3.40.50.850">
    <property type="entry name" value="Isochorismatase-like"/>
    <property type="match status" value="1"/>
</dbReference>
<evidence type="ECO:0000256" key="2">
    <source>
        <dbReference type="ARBA" id="ARBA00022642"/>
    </source>
</evidence>
<evidence type="ECO:0000256" key="6">
    <source>
        <dbReference type="ARBA" id="ARBA00039017"/>
    </source>
</evidence>
<dbReference type="GO" id="GO:0046872">
    <property type="term" value="F:metal ion binding"/>
    <property type="evidence" value="ECO:0007669"/>
    <property type="project" value="UniProtKB-KW"/>
</dbReference>
<evidence type="ECO:0000256" key="1">
    <source>
        <dbReference type="ARBA" id="ARBA00006336"/>
    </source>
</evidence>
<evidence type="ECO:0000256" key="5">
    <source>
        <dbReference type="ARBA" id="ARBA00037900"/>
    </source>
</evidence>
<dbReference type="InterPro" id="IPR052347">
    <property type="entry name" value="Isochorismatase_Nicotinamidase"/>
</dbReference>
<dbReference type="HOGENOM" id="CLU_068979_13_1_7"/>
<gene>
    <name evidence="9" type="ordered locus">Gura_1739</name>
</gene>
<evidence type="ECO:0000313" key="9">
    <source>
        <dbReference type="EMBL" id="ABQ25933.1"/>
    </source>
</evidence>
<comment type="similarity">
    <text evidence="1">Belongs to the isochorismatase family.</text>
</comment>
<dbReference type="GO" id="GO:0008936">
    <property type="term" value="F:nicotinamidase activity"/>
    <property type="evidence" value="ECO:0007669"/>
    <property type="project" value="UniProtKB-EC"/>
</dbReference>
<dbReference type="AlphaFoldDB" id="A5GES8"/>
<sequence length="196" mass="21378">MTKKSALLVVDIQIDFCPGGALSVSRGDEVVPVLNRYIERFRKEGLPVFATRDWHPEKTSHFEAFGGIWPVHCVQGSKGAQFHPALMLPDDVIIISKGMDPTRDDYSALHGADANGTPLPEVLRKLGIHRIFIGGLTTDYCVKESSLEGLRQGFAVTVLTDAVRGVDLKPGDSERALAEINAAGAETTTFETLRFD</sequence>
<keyword evidence="4 9" id="KW-0378">Hydrolase</keyword>
<evidence type="ECO:0000256" key="3">
    <source>
        <dbReference type="ARBA" id="ARBA00022723"/>
    </source>
</evidence>
<evidence type="ECO:0000259" key="8">
    <source>
        <dbReference type="Pfam" id="PF00857"/>
    </source>
</evidence>
<keyword evidence="10" id="KW-1185">Reference proteome</keyword>
<keyword evidence="2" id="KW-0662">Pyridine nucleotide biosynthesis</keyword>